<evidence type="ECO:0000259" key="12">
    <source>
        <dbReference type="Pfam" id="PF08646"/>
    </source>
</evidence>
<dbReference type="Pfam" id="PF08646">
    <property type="entry name" value="Rep_fac-A_C"/>
    <property type="match status" value="1"/>
</dbReference>
<dbReference type="AlphaFoldDB" id="A0A1E1XSW9"/>
<keyword evidence="6 11" id="KW-0862">Zinc</keyword>
<comment type="similarity">
    <text evidence="2 11">Belongs to the replication factor A protein 1 family.</text>
</comment>
<feature type="domain" description="Replication protein A OB" evidence="13">
    <location>
        <begin position="126"/>
        <end position="214"/>
    </location>
</feature>
<evidence type="ECO:0000256" key="4">
    <source>
        <dbReference type="ARBA" id="ARBA00022723"/>
    </source>
</evidence>
<accession>A0A1E1XSW9</accession>
<dbReference type="Pfam" id="PF16900">
    <property type="entry name" value="REPA_OB_2"/>
    <property type="match status" value="1"/>
</dbReference>
<dbReference type="CDD" id="cd04475">
    <property type="entry name" value="RPA1_DBD_B"/>
    <property type="match status" value="1"/>
</dbReference>
<dbReference type="GO" id="GO:0003677">
    <property type="term" value="F:DNA binding"/>
    <property type="evidence" value="ECO:0007669"/>
    <property type="project" value="UniProtKB-KW"/>
</dbReference>
<dbReference type="GO" id="GO:0006281">
    <property type="term" value="P:DNA repair"/>
    <property type="evidence" value="ECO:0007669"/>
    <property type="project" value="InterPro"/>
</dbReference>
<evidence type="ECO:0000256" key="7">
    <source>
        <dbReference type="ARBA" id="ARBA00023125"/>
    </source>
</evidence>
<keyword evidence="5 11" id="KW-0863">Zinc-finger</keyword>
<dbReference type="InterPro" id="IPR013955">
    <property type="entry name" value="Rep_factor-A_C"/>
</dbReference>
<reference evidence="14" key="1">
    <citation type="submission" date="2016-09" db="EMBL/GenBank/DDBJ databases">
        <authorList>
            <person name="Capua I."/>
            <person name="De Benedictis P."/>
            <person name="Joannis T."/>
            <person name="Lombin L.H."/>
            <person name="Cattoli G."/>
        </authorList>
    </citation>
    <scope>NUCLEOTIDE SEQUENCE</scope>
</reference>
<dbReference type="FunFam" id="2.40.50.140:FF:000090">
    <property type="entry name" value="Replication protein A subunit"/>
    <property type="match status" value="1"/>
</dbReference>
<feature type="domain" description="Replication factor A C-terminal" evidence="12">
    <location>
        <begin position="263"/>
        <end position="410"/>
    </location>
</feature>
<dbReference type="InterPro" id="IPR031657">
    <property type="entry name" value="REPA_OB_2"/>
</dbReference>
<evidence type="ECO:0000256" key="3">
    <source>
        <dbReference type="ARBA" id="ARBA00022705"/>
    </source>
</evidence>
<evidence type="ECO:0000259" key="13">
    <source>
        <dbReference type="Pfam" id="PF16900"/>
    </source>
</evidence>
<dbReference type="FunFam" id="2.40.50.140:FF:000064">
    <property type="entry name" value="Replication protein A subunit"/>
    <property type="match status" value="1"/>
</dbReference>
<evidence type="ECO:0000256" key="1">
    <source>
        <dbReference type="ARBA" id="ARBA00004123"/>
    </source>
</evidence>
<dbReference type="EMBL" id="GFAA01001061">
    <property type="protein sequence ID" value="JAU02374.1"/>
    <property type="molecule type" value="mRNA"/>
</dbReference>
<dbReference type="SUPFAM" id="SSF50249">
    <property type="entry name" value="Nucleic acid-binding proteins"/>
    <property type="match status" value="3"/>
</dbReference>
<protein>
    <recommendedName>
        <fullName evidence="11">Replication protein A subunit</fullName>
    </recommendedName>
</protein>
<dbReference type="GO" id="GO:0006260">
    <property type="term" value="P:DNA replication"/>
    <property type="evidence" value="ECO:0007669"/>
    <property type="project" value="UniProtKB-KW"/>
</dbReference>
<evidence type="ECO:0000256" key="6">
    <source>
        <dbReference type="ARBA" id="ARBA00022833"/>
    </source>
</evidence>
<evidence type="ECO:0000256" key="2">
    <source>
        <dbReference type="ARBA" id="ARBA00005690"/>
    </source>
</evidence>
<reference evidence="14" key="2">
    <citation type="journal article" date="2017" name="Front. Cell. Infect. Microbiol.">
        <title>Analysis of the Salivary Gland Transcriptome of Unfed and Partially Fed Amblyomma sculptum Ticks and Descriptive Proteome of the Saliva.</title>
        <authorList>
            <person name="Esteves E."/>
            <person name="Maruyama S.R."/>
            <person name="Kawahara R."/>
            <person name="Fujita A."/>
            <person name="Martins L.A."/>
            <person name="Righi A.A."/>
            <person name="Costa F.B."/>
            <person name="Palmisano G."/>
            <person name="Labruna M.B."/>
            <person name="Sa-Nunes A."/>
            <person name="Ribeiro J.M.C."/>
            <person name="Fogaca A.C."/>
        </authorList>
    </citation>
    <scope>NUCLEOTIDE SEQUENCE</scope>
</reference>
<dbReference type="InterPro" id="IPR012340">
    <property type="entry name" value="NA-bd_OB-fold"/>
</dbReference>
<evidence type="ECO:0000256" key="5">
    <source>
        <dbReference type="ARBA" id="ARBA00022771"/>
    </source>
</evidence>
<comment type="subcellular location">
    <subcellularLocation>
        <location evidence="1 11">Nucleus</location>
    </subcellularLocation>
</comment>
<dbReference type="PANTHER" id="PTHR47165">
    <property type="entry name" value="OS03G0429900 PROTEIN"/>
    <property type="match status" value="1"/>
</dbReference>
<dbReference type="NCBIfam" id="TIGR00617">
    <property type="entry name" value="rpa1"/>
    <property type="match status" value="1"/>
</dbReference>
<feature type="non-terminal residue" evidence="14">
    <location>
        <position position="1"/>
    </location>
</feature>
<evidence type="ECO:0000256" key="10">
    <source>
        <dbReference type="ARBA" id="ARBA00062035"/>
    </source>
</evidence>
<proteinExistence type="evidence at transcript level"/>
<sequence>ITELTTSHCRWPIRVRVNYKSGILTHDNQNGKGHRFFMHLQDESGEICAVAFGIVCDQLFSVVEEKKIYYISEAEIKETDARYPSSIKNAYEMRFTPETTVTPCKDVTPNIPAVHFDFAPLSELIINTVIDVIGVCTWVDEVRTVNARNTNQELKKRDMRLMDQSGTEVCLTLWGDQAERSHGLKNRVVAAKGVRVAEFNGISLSMIPSGALHIEPDILECHALTEWWTSANGSDAAGRTQVNWKSLAQAKAEGLGQNGPDHYSVKAYVSVISKKNALYKACPSESCCKKVVDQEDGYYRCEKCNRRTTDFKWRPSISVTLADFSGQQPIICFGKAAEQLVGKPSGELGEMYSNLCNEDTRFEDYLFDVLYKPFIFELRAEKKCYNGEIWLQTSSVAVAAVNYVEYTQKLLGDIAELRKKLQARPQSLL</sequence>
<dbReference type="Gene3D" id="2.40.50.140">
    <property type="entry name" value="Nucleic acid-binding proteins"/>
    <property type="match status" value="3"/>
</dbReference>
<dbReference type="CDD" id="cd04476">
    <property type="entry name" value="RPA1_DBD_C"/>
    <property type="match status" value="1"/>
</dbReference>
<keyword evidence="7 11" id="KW-0238">DNA-binding</keyword>
<evidence type="ECO:0000256" key="8">
    <source>
        <dbReference type="ARBA" id="ARBA00023242"/>
    </source>
</evidence>
<comment type="subunit">
    <text evidence="10 11">Component of the heterotrimeric canonical replication protein A complex (RPA).</text>
</comment>
<keyword evidence="3 11" id="KW-0235">DNA replication</keyword>
<organism evidence="14">
    <name type="scientific">Amblyomma sculptum</name>
    <name type="common">Tick</name>
    <dbReference type="NCBI Taxonomy" id="1581419"/>
    <lineage>
        <taxon>Eukaryota</taxon>
        <taxon>Metazoa</taxon>
        <taxon>Ecdysozoa</taxon>
        <taxon>Arthropoda</taxon>
        <taxon>Chelicerata</taxon>
        <taxon>Arachnida</taxon>
        <taxon>Acari</taxon>
        <taxon>Parasitiformes</taxon>
        <taxon>Ixodida</taxon>
        <taxon>Ixodoidea</taxon>
        <taxon>Ixodidae</taxon>
        <taxon>Amblyomminae</taxon>
        <taxon>Amblyomma</taxon>
    </lineage>
</organism>
<evidence type="ECO:0000256" key="9">
    <source>
        <dbReference type="ARBA" id="ARBA00058595"/>
    </source>
</evidence>
<comment type="function">
    <text evidence="9 11">As part of the heterotrimeric replication protein A complex (RPA/RP-A), binds and stabilizes single-stranded DNA intermediates, that form during DNA replication or upon DNA stress. It prevents their reannealing and in parallel, recruits and activates different proteins and complexes involved in DNA metabolism. Thereby, it plays an essential role both in DNA replication and the cellular response to DNA damage.</text>
</comment>
<dbReference type="GO" id="GO:0006310">
    <property type="term" value="P:DNA recombination"/>
    <property type="evidence" value="ECO:0007669"/>
    <property type="project" value="InterPro"/>
</dbReference>
<dbReference type="InterPro" id="IPR004591">
    <property type="entry name" value="Rfa1"/>
</dbReference>
<dbReference type="GO" id="GO:0005634">
    <property type="term" value="C:nucleus"/>
    <property type="evidence" value="ECO:0007669"/>
    <property type="project" value="UniProtKB-SubCell"/>
</dbReference>
<keyword evidence="4 11" id="KW-0479">Metal-binding</keyword>
<dbReference type="PANTHER" id="PTHR47165:SF4">
    <property type="entry name" value="OS03G0429900 PROTEIN"/>
    <property type="match status" value="1"/>
</dbReference>
<dbReference type="InterPro" id="IPR047192">
    <property type="entry name" value="Euk_RPA1_DBD_C"/>
</dbReference>
<evidence type="ECO:0000256" key="11">
    <source>
        <dbReference type="RuleBase" id="RU364130"/>
    </source>
</evidence>
<name>A0A1E1XSW9_AMBSC</name>
<evidence type="ECO:0000313" key="14">
    <source>
        <dbReference type="EMBL" id="JAU02374.1"/>
    </source>
</evidence>
<dbReference type="GO" id="GO:0008270">
    <property type="term" value="F:zinc ion binding"/>
    <property type="evidence" value="ECO:0007669"/>
    <property type="project" value="UniProtKB-KW"/>
</dbReference>
<dbReference type="CDD" id="cd04474">
    <property type="entry name" value="RPA1_DBD_A"/>
    <property type="match status" value="1"/>
</dbReference>
<dbReference type="FunFam" id="2.40.50.140:FF:000041">
    <property type="entry name" value="Replication protein A subunit"/>
    <property type="match status" value="1"/>
</dbReference>
<keyword evidence="8 11" id="KW-0539">Nucleus</keyword>